<accession>A0A1H6NMW5</accession>
<evidence type="ECO:0000313" key="1">
    <source>
        <dbReference type="EMBL" id="SEI17204.1"/>
    </source>
</evidence>
<dbReference type="AlphaFoldDB" id="A0A1H6NMW5"/>
<organism evidence="1 2">
    <name type="scientific">Pseudomonas asplenii</name>
    <dbReference type="NCBI Taxonomy" id="53407"/>
    <lineage>
        <taxon>Bacteria</taxon>
        <taxon>Pseudomonadati</taxon>
        <taxon>Pseudomonadota</taxon>
        <taxon>Gammaproteobacteria</taxon>
        <taxon>Pseudomonadales</taxon>
        <taxon>Pseudomonadaceae</taxon>
        <taxon>Pseudomonas</taxon>
    </lineage>
</organism>
<sequence length="153" mass="16341">MENLLTQGRKALIARLSTITVANGYNTGAGANVRTGWFNEQLEARDVAFPLIVVQKAKGLQPISAPHGMKLFPGFNVVGAVDAGLDDYEGAIEDLELDLLRCISPMLDGRVEWLPRGVPVITLGAPETYPPSNGTKAAAVVVPVYLTTIIQGR</sequence>
<dbReference type="RefSeq" id="WP_026007378.1">
    <property type="nucleotide sequence ID" value="NZ_LT629972.1"/>
</dbReference>
<gene>
    <name evidence="1" type="ORF">SAMN05216581_3330</name>
</gene>
<dbReference type="Proteomes" id="UP000182272">
    <property type="component" value="Chromosome I"/>
</dbReference>
<evidence type="ECO:0000313" key="2">
    <source>
        <dbReference type="Proteomes" id="UP000182272"/>
    </source>
</evidence>
<dbReference type="OrthoDB" id="6897751at2"/>
<name>A0A1H6NMW5_9PSED</name>
<dbReference type="EMBL" id="LT629972">
    <property type="protein sequence ID" value="SEI17204.1"/>
    <property type="molecule type" value="Genomic_DNA"/>
</dbReference>
<proteinExistence type="predicted"/>
<reference evidence="1 2" key="1">
    <citation type="submission" date="2016-10" db="EMBL/GenBank/DDBJ databases">
        <authorList>
            <person name="de Groot N.N."/>
        </authorList>
    </citation>
    <scope>NUCLEOTIDE SEQUENCE [LARGE SCALE GENOMIC DNA]</scope>
    <source>
        <strain evidence="1 2">LMG 2158</strain>
    </source>
</reference>
<protein>
    <submittedName>
        <fullName evidence="1">Uncharacterized protein</fullName>
    </submittedName>
</protein>